<dbReference type="AlphaFoldDB" id="A0A9X1XS14"/>
<dbReference type="Gene3D" id="3.40.190.10">
    <property type="entry name" value="Periplasmic binding protein-like II"/>
    <property type="match status" value="2"/>
</dbReference>
<dbReference type="InterPro" id="IPR005119">
    <property type="entry name" value="LysR_subst-bd"/>
</dbReference>
<keyword evidence="2" id="KW-0805">Transcription regulation</keyword>
<dbReference type="PANTHER" id="PTHR30118:SF6">
    <property type="entry name" value="HTH-TYPE TRANSCRIPTIONAL REGULATOR LEUO"/>
    <property type="match status" value="1"/>
</dbReference>
<protein>
    <submittedName>
        <fullName evidence="6">LysR family transcriptional regulator</fullName>
    </submittedName>
</protein>
<accession>A0A9X1XS14</accession>
<evidence type="ECO:0000256" key="2">
    <source>
        <dbReference type="ARBA" id="ARBA00023015"/>
    </source>
</evidence>
<name>A0A9X1XS14_9VIBR</name>
<gene>
    <name evidence="6" type="ORF">KP803_14660</name>
</gene>
<comment type="caution">
    <text evidence="6">The sequence shown here is derived from an EMBL/GenBank/DDBJ whole genome shotgun (WGS) entry which is preliminary data.</text>
</comment>
<dbReference type="PROSITE" id="PS50931">
    <property type="entry name" value="HTH_LYSR"/>
    <property type="match status" value="1"/>
</dbReference>
<evidence type="ECO:0000313" key="7">
    <source>
        <dbReference type="Proteomes" id="UP001139559"/>
    </source>
</evidence>
<keyword evidence="3" id="KW-0238">DNA-binding</keyword>
<dbReference type="InterPro" id="IPR036390">
    <property type="entry name" value="WH_DNA-bd_sf"/>
</dbReference>
<evidence type="ECO:0000256" key="4">
    <source>
        <dbReference type="ARBA" id="ARBA00023163"/>
    </source>
</evidence>
<evidence type="ECO:0000256" key="1">
    <source>
        <dbReference type="ARBA" id="ARBA00009437"/>
    </source>
</evidence>
<dbReference type="RefSeq" id="WP_248009606.1">
    <property type="nucleotide sequence ID" value="NZ_JAJHVV010000009.1"/>
</dbReference>
<dbReference type="PANTHER" id="PTHR30118">
    <property type="entry name" value="HTH-TYPE TRANSCRIPTIONAL REGULATOR LEUO-RELATED"/>
    <property type="match status" value="1"/>
</dbReference>
<sequence>MDYNLIKPFLVVFRTCSYTKAAAELDVSQPAISQSIKRLEQQLGKPLFVRQGRGVQATSYATQLAHRLSEPFDSIDDAFHQPETFTVYSQEHYVYTLLDIPDIELVECPVSQTQIFDDLRSQKVALAIDLCPIEDPAFISEPIDDRVVIVATSDHPRIQGTITEQQYYQEKHVTVIAKRLGVDIFTLLADNPKPRQVLYSASSPMSQLIMASNSDGLAVTTERASKILAKKLGLQLLTPPMALNMTPFSMIYHKRNLHNEQHKIMRNKIMNRLN</sequence>
<organism evidence="6 7">
    <name type="scientific">Vibrio amylolyticus</name>
    <dbReference type="NCBI Taxonomy" id="2847292"/>
    <lineage>
        <taxon>Bacteria</taxon>
        <taxon>Pseudomonadati</taxon>
        <taxon>Pseudomonadota</taxon>
        <taxon>Gammaproteobacteria</taxon>
        <taxon>Vibrionales</taxon>
        <taxon>Vibrionaceae</taxon>
        <taxon>Vibrio</taxon>
    </lineage>
</organism>
<dbReference type="PRINTS" id="PR00039">
    <property type="entry name" value="HTHLYSR"/>
</dbReference>
<keyword evidence="4" id="KW-0804">Transcription</keyword>
<keyword evidence="7" id="KW-1185">Reference proteome</keyword>
<proteinExistence type="inferred from homology"/>
<dbReference type="EMBL" id="JAJHVV010000009">
    <property type="protein sequence ID" value="MCK6264519.1"/>
    <property type="molecule type" value="Genomic_DNA"/>
</dbReference>
<evidence type="ECO:0000313" key="6">
    <source>
        <dbReference type="EMBL" id="MCK6264519.1"/>
    </source>
</evidence>
<dbReference type="InterPro" id="IPR050389">
    <property type="entry name" value="LysR-type_TF"/>
</dbReference>
<dbReference type="Pfam" id="PF00126">
    <property type="entry name" value="HTH_1"/>
    <property type="match status" value="1"/>
</dbReference>
<evidence type="ECO:0000256" key="3">
    <source>
        <dbReference type="ARBA" id="ARBA00023125"/>
    </source>
</evidence>
<feature type="domain" description="HTH lysR-type" evidence="5">
    <location>
        <begin position="1"/>
        <end position="58"/>
    </location>
</feature>
<dbReference type="Gene3D" id="1.10.10.10">
    <property type="entry name" value="Winged helix-like DNA-binding domain superfamily/Winged helix DNA-binding domain"/>
    <property type="match status" value="1"/>
</dbReference>
<dbReference type="SUPFAM" id="SSF46785">
    <property type="entry name" value="Winged helix' DNA-binding domain"/>
    <property type="match status" value="1"/>
</dbReference>
<reference evidence="6" key="1">
    <citation type="submission" date="2021-11" db="EMBL/GenBank/DDBJ databases">
        <title>Vibrio ZSDE26 sp. nov. and Vibrio ZSDZ34 sp. nov., isolated from coastal seawater in Qingdao.</title>
        <authorList>
            <person name="Zhang P."/>
        </authorList>
    </citation>
    <scope>NUCLEOTIDE SEQUENCE</scope>
    <source>
        <strain evidence="6">ZSDE26</strain>
    </source>
</reference>
<dbReference type="Proteomes" id="UP001139559">
    <property type="component" value="Unassembled WGS sequence"/>
</dbReference>
<evidence type="ECO:0000259" key="5">
    <source>
        <dbReference type="PROSITE" id="PS50931"/>
    </source>
</evidence>
<dbReference type="InterPro" id="IPR036388">
    <property type="entry name" value="WH-like_DNA-bd_sf"/>
</dbReference>
<dbReference type="GO" id="GO:0003677">
    <property type="term" value="F:DNA binding"/>
    <property type="evidence" value="ECO:0007669"/>
    <property type="project" value="UniProtKB-KW"/>
</dbReference>
<dbReference type="Pfam" id="PF03466">
    <property type="entry name" value="LysR_substrate"/>
    <property type="match status" value="1"/>
</dbReference>
<comment type="similarity">
    <text evidence="1">Belongs to the LysR transcriptional regulatory family.</text>
</comment>
<dbReference type="GO" id="GO:0003700">
    <property type="term" value="F:DNA-binding transcription factor activity"/>
    <property type="evidence" value="ECO:0007669"/>
    <property type="project" value="InterPro"/>
</dbReference>
<dbReference type="InterPro" id="IPR000847">
    <property type="entry name" value="LysR_HTH_N"/>
</dbReference>
<dbReference type="SUPFAM" id="SSF53850">
    <property type="entry name" value="Periplasmic binding protein-like II"/>
    <property type="match status" value="1"/>
</dbReference>